<dbReference type="InterPro" id="IPR034016">
    <property type="entry name" value="M1_APN-typ"/>
</dbReference>
<evidence type="ECO:0000256" key="15">
    <source>
        <dbReference type="ARBA" id="ARBA00023049"/>
    </source>
</evidence>
<dbReference type="GO" id="GO:0098552">
    <property type="term" value="C:side of membrane"/>
    <property type="evidence" value="ECO:0007669"/>
    <property type="project" value="UniProtKB-KW"/>
</dbReference>
<evidence type="ECO:0000256" key="9">
    <source>
        <dbReference type="ARBA" id="ARBA00022723"/>
    </source>
</evidence>
<feature type="chain" id="PRO_5030605248" description="Aminopeptidase N" evidence="21">
    <location>
        <begin position="18"/>
        <end position="1708"/>
    </location>
</feature>
<dbReference type="GO" id="GO:0005737">
    <property type="term" value="C:cytoplasm"/>
    <property type="evidence" value="ECO:0007669"/>
    <property type="project" value="TreeGrafter"/>
</dbReference>
<reference evidence="25" key="1">
    <citation type="submission" date="2020-11" db="EMBL/GenBank/DDBJ databases">
        <authorList>
            <person name="Tran Van P."/>
        </authorList>
    </citation>
    <scope>NUCLEOTIDE SEQUENCE</scope>
</reference>
<keyword evidence="14" id="KW-1133">Transmembrane helix</keyword>
<evidence type="ECO:0000256" key="17">
    <source>
        <dbReference type="ARBA" id="ARBA00023180"/>
    </source>
</evidence>
<protein>
    <recommendedName>
        <fullName evidence="26">Aminopeptidase N</fullName>
    </recommendedName>
</protein>
<keyword evidence="16" id="KW-0472">Membrane</keyword>
<keyword evidence="9 20" id="KW-0479">Metal-binding</keyword>
<dbReference type="PANTHER" id="PTHR11533">
    <property type="entry name" value="PROTEASE M1 ZINC METALLOPROTEASE"/>
    <property type="match status" value="1"/>
</dbReference>
<keyword evidence="18" id="KW-0449">Lipoprotein</keyword>
<dbReference type="CDD" id="cd09601">
    <property type="entry name" value="M1_APN-Q_like"/>
    <property type="match status" value="2"/>
</dbReference>
<dbReference type="PRINTS" id="PR00756">
    <property type="entry name" value="ALADIPTASE"/>
</dbReference>
<evidence type="ECO:0000256" key="1">
    <source>
        <dbReference type="ARBA" id="ARBA00004606"/>
    </source>
</evidence>
<feature type="domain" description="ERAP1-like C-terminal" evidence="23">
    <location>
        <begin position="1398"/>
        <end position="1480"/>
    </location>
</feature>
<dbReference type="GO" id="GO:0005886">
    <property type="term" value="C:plasma membrane"/>
    <property type="evidence" value="ECO:0007669"/>
    <property type="project" value="UniProtKB-SubCell"/>
</dbReference>
<dbReference type="InterPro" id="IPR050344">
    <property type="entry name" value="Peptidase_M1_aminopeptidases"/>
</dbReference>
<dbReference type="Pfam" id="PF17900">
    <property type="entry name" value="Peptidase_M1_N"/>
    <property type="match status" value="2"/>
</dbReference>
<name>A0A7R9ANG8_TIMSH</name>
<dbReference type="FunFam" id="2.60.40.1730:FF:000012">
    <property type="entry name" value="Aminopeptidase N"/>
    <property type="match status" value="1"/>
</dbReference>
<evidence type="ECO:0000256" key="10">
    <source>
        <dbReference type="ARBA" id="ARBA00022729"/>
    </source>
</evidence>
<dbReference type="GO" id="GO:0006508">
    <property type="term" value="P:proteolysis"/>
    <property type="evidence" value="ECO:0007669"/>
    <property type="project" value="UniProtKB-KW"/>
</dbReference>
<evidence type="ECO:0000256" key="8">
    <source>
        <dbReference type="ARBA" id="ARBA00022692"/>
    </source>
</evidence>
<proteinExistence type="inferred from homology"/>
<dbReference type="Gene3D" id="2.60.40.1910">
    <property type="match status" value="2"/>
</dbReference>
<organism evidence="25">
    <name type="scientific">Timema shepardi</name>
    <name type="common">Walking stick</name>
    <dbReference type="NCBI Taxonomy" id="629360"/>
    <lineage>
        <taxon>Eukaryota</taxon>
        <taxon>Metazoa</taxon>
        <taxon>Ecdysozoa</taxon>
        <taxon>Arthropoda</taxon>
        <taxon>Hexapoda</taxon>
        <taxon>Insecta</taxon>
        <taxon>Pterygota</taxon>
        <taxon>Neoptera</taxon>
        <taxon>Polyneoptera</taxon>
        <taxon>Phasmatodea</taxon>
        <taxon>Timematodea</taxon>
        <taxon>Timematoidea</taxon>
        <taxon>Timematidae</taxon>
        <taxon>Timema</taxon>
    </lineage>
</organism>
<dbReference type="SUPFAM" id="SSF55486">
    <property type="entry name" value="Metalloproteases ('zincins'), catalytic domain"/>
    <property type="match status" value="2"/>
</dbReference>
<sequence>MFLLGPVFFIVLTVATSSPIPDSRIGLTPAVEPFAGVEYLLPTNVVPQKYVLLLKPNLAGDFAFSGEMTMTVQVTTATNMITFHTNDMDVASVTVTNIDTGSVVQVTNQVYIETYDFYTLTLESVVAVGNYEIHVVYTGYHKDDMRGFYRSSYVNSNDQKVWLASTHFEPVRARRAFPCFDEPALKAKFQISIAVPEGLHAISNMPINTSAINDGEDGLDWYHFEETPMPMSTYLVAFVVSDFEKTSEDSVSIWHRPGLQSQALYSASVSPKIIDKLEEFTGVSYHLPKMDEVAVPDFSAGAMENWGLVTYRERALLFEEGVSTSSYKQSIATVIAHEFGHQWFGDLVGPRWWSYLWLNEGFATYFEFFATALKKPPQYTRLGFKTQSPVIDNLVYCNSDAIYHLTIEVETTWRLEEQFVVREVHSAFSADASEWSHPMTYDVYSPTEIGNIFDSISYAKAEANDLFKALEEQYKEDFPNPELSDEELQDVFESWTLQMGYPVITVTRDYALGTVNVNQERFLLTDSSSTDDHDYKWWVPLTFTTKTEKDFTDTTTKEWLKRTEENKQLTTLTPVTSEWVIFNIQQTGFYRVNYDTTNWKLLISQLNSDQYEVIPPVNRAQLLDDAFNLARAGLLDYSILFSLTDYLARETDYIPWYAAFNGFSFLNTRLNKASDSEYSVFKNYVLSLLEKAYTTLGFEEKTTDGHVDRLNRNLILTWACRLGHADCILKATQHFNAFISDQNANKVAPDLQSVVYCNGLGNSDGAGFDVLWEKAQSTDVSTEQVLILGILGCTAHEDSAHNQVRSLISSAANLLRSEDQFSKLEDFVQSNKVYLNVTDEQATSLLTSYHTNKAWATTTGSTILTQVKQQIYRLPTTISPVNYVIKLTPHLEEDRFNFDGEVTITINVAEYTNQIVLHASDMVMDTVATQVTNSGGTVQTISSDETNELRETYTITLVDSLVVGQQYNVYIKFLGNLRDDMYGFYRSYYTVGGVKRWLASTQFESTYARRAFPCFDEPALKATFQINIGRSSTYTSVSNMKIERTDTSDPNLVWDIYKTTPVMSTYLLAFLVSDFEKTENDAQDTSVWHRADAASQASYSIGVSRPLIDAMVAFTGVTFELEKMDQAAIPDFSAGAMENWGLVTYRERLILFDETVSTSADKQGIATTIAHEFAHQWFGNLVSPRWWSYAWLNEGFATYFEWFITAEVEKNWRIEDQFVIKEVQVALAADCLESSHPMTNLVNSPADISSIFDSISYAKDIMNTWTTQMGYPVITVNRNYDTGRTAKVKQERFLLTTSADSSDDHDYKWWIPLTFTTNASKDFTTTQTQIWLKESENEIDLTDIAANDDWVIFNKQQIGFYRVNYDDTNWNLIISHLTSDQFTDIPVLLPLYRFLPSFYRVNYDDTNWNLIISHLNSDQFTDIHVLNRAQLLDDSLNLARAGILDYTTALNITKYLSREDDYIPWYSAFTAFSFLDARLIGVEEEYQFIPADVSSVVYCTALREGGEEEWTFLKAQYDSSNVGTEQVLLLTALGCSTGTQIITNYLDLSISADSGIRKQDASRVFSAVYANPSGVDIAFQFLTENYQKISEFYGGLGTIGSILKGIAARISTQEQLIKLQSFVVENEAALGDAVTASKQAIETAQANLDWVASNRAALVTWLREQSPAAPEVTTLFIPTTTQGATCITISTTLIVLTSIVAYWRGNPQ</sequence>
<accession>A0A7R9ANG8</accession>
<dbReference type="InterPro" id="IPR045357">
    <property type="entry name" value="Aminopeptidase_N-like_N"/>
</dbReference>
<evidence type="ECO:0000256" key="21">
    <source>
        <dbReference type="SAM" id="SignalP"/>
    </source>
</evidence>
<dbReference type="FunFam" id="1.10.390.10:FF:000013">
    <property type="entry name" value="Aminopeptidase N"/>
    <property type="match status" value="1"/>
</dbReference>
<feature type="domain" description="ERAP1-like C-terminal" evidence="23">
    <location>
        <begin position="579"/>
        <end position="827"/>
    </location>
</feature>
<evidence type="ECO:0000259" key="22">
    <source>
        <dbReference type="Pfam" id="PF01433"/>
    </source>
</evidence>
<feature type="binding site" evidence="20">
    <location>
        <position position="341"/>
    </location>
    <ligand>
        <name>Zn(2+)</name>
        <dbReference type="ChEBI" id="CHEBI:29105"/>
        <note>catalytic</note>
    </ligand>
</feature>
<feature type="domain" description="Aminopeptidase N-like N-terminal" evidence="24">
    <location>
        <begin position="46"/>
        <end position="235"/>
    </location>
</feature>
<dbReference type="SUPFAM" id="SSF63737">
    <property type="entry name" value="Leukotriene A4 hydrolase N-terminal domain"/>
    <property type="match status" value="2"/>
</dbReference>
<keyword evidence="13" id="KW-0735">Signal-anchor</keyword>
<evidence type="ECO:0000256" key="14">
    <source>
        <dbReference type="ARBA" id="ARBA00022989"/>
    </source>
</evidence>
<feature type="domain" description="Peptidase M1 membrane alanine aminopeptidase" evidence="22">
    <location>
        <begin position="266"/>
        <end position="462"/>
    </location>
</feature>
<evidence type="ECO:0000256" key="11">
    <source>
        <dbReference type="ARBA" id="ARBA00022801"/>
    </source>
</evidence>
<keyword evidence="7" id="KW-0645">Protease</keyword>
<dbReference type="PANTHER" id="PTHR11533:SF290">
    <property type="entry name" value="AMINOPEPTIDASE"/>
    <property type="match status" value="1"/>
</dbReference>
<dbReference type="Pfam" id="PF11838">
    <property type="entry name" value="ERAP1_C"/>
    <property type="match status" value="3"/>
</dbReference>
<dbReference type="Gene3D" id="1.25.50.20">
    <property type="match status" value="3"/>
</dbReference>
<keyword evidence="10 21" id="KW-0732">Signal</keyword>
<dbReference type="InterPro" id="IPR024571">
    <property type="entry name" value="ERAP1-like_C_dom"/>
</dbReference>
<dbReference type="Gene3D" id="2.60.40.1730">
    <property type="entry name" value="tricorn interacting facor f3 domain"/>
    <property type="match status" value="2"/>
</dbReference>
<dbReference type="EMBL" id="OC000348">
    <property type="protein sequence ID" value="CAD7256998.1"/>
    <property type="molecule type" value="Genomic_DNA"/>
</dbReference>
<feature type="binding site" evidence="20">
    <location>
        <position position="360"/>
    </location>
    <ligand>
        <name>Zn(2+)</name>
        <dbReference type="ChEBI" id="CHEBI:29105"/>
        <note>catalytic</note>
    </ligand>
</feature>
<feature type="domain" description="Aminopeptidase N-like N-terminal" evidence="24">
    <location>
        <begin position="880"/>
        <end position="1067"/>
    </location>
</feature>
<evidence type="ECO:0000256" key="20">
    <source>
        <dbReference type="PIRSR" id="PIRSR634016-3"/>
    </source>
</evidence>
<dbReference type="GO" id="GO:0042277">
    <property type="term" value="F:peptide binding"/>
    <property type="evidence" value="ECO:0007669"/>
    <property type="project" value="TreeGrafter"/>
</dbReference>
<dbReference type="GO" id="GO:0008270">
    <property type="term" value="F:zinc ion binding"/>
    <property type="evidence" value="ECO:0007669"/>
    <property type="project" value="InterPro"/>
</dbReference>
<evidence type="ECO:0000256" key="19">
    <source>
        <dbReference type="PIRSR" id="PIRSR634016-1"/>
    </source>
</evidence>
<keyword evidence="4" id="KW-0031">Aminopeptidase</keyword>
<evidence type="ECO:0000256" key="3">
    <source>
        <dbReference type="ARBA" id="ARBA00010136"/>
    </source>
</evidence>
<keyword evidence="8" id="KW-0812">Transmembrane</keyword>
<keyword evidence="15" id="KW-0482">Metalloprotease</keyword>
<feature type="domain" description="ERAP1-like C-terminal" evidence="23">
    <location>
        <begin position="1488"/>
        <end position="1644"/>
    </location>
</feature>
<evidence type="ECO:0000256" key="12">
    <source>
        <dbReference type="ARBA" id="ARBA00022833"/>
    </source>
</evidence>
<evidence type="ECO:0000256" key="16">
    <source>
        <dbReference type="ARBA" id="ARBA00023136"/>
    </source>
</evidence>
<comment type="similarity">
    <text evidence="3">Belongs to the peptidase M1 family.</text>
</comment>
<evidence type="ECO:0000259" key="24">
    <source>
        <dbReference type="Pfam" id="PF17900"/>
    </source>
</evidence>
<evidence type="ECO:0000256" key="5">
    <source>
        <dbReference type="ARBA" id="ARBA00022475"/>
    </source>
</evidence>
<evidence type="ECO:0000256" key="4">
    <source>
        <dbReference type="ARBA" id="ARBA00022438"/>
    </source>
</evidence>
<evidence type="ECO:0000256" key="2">
    <source>
        <dbReference type="ARBA" id="ARBA00004609"/>
    </source>
</evidence>
<dbReference type="FunFam" id="2.60.40.1910:FF:000008">
    <property type="entry name" value="Aminopeptidase"/>
    <property type="match status" value="2"/>
</dbReference>
<keyword evidence="12 20" id="KW-0862">Zinc</keyword>
<evidence type="ECO:0000256" key="7">
    <source>
        <dbReference type="ARBA" id="ARBA00022670"/>
    </source>
</evidence>
<dbReference type="GO" id="GO:0005615">
    <property type="term" value="C:extracellular space"/>
    <property type="evidence" value="ECO:0007669"/>
    <property type="project" value="TreeGrafter"/>
</dbReference>
<dbReference type="InterPro" id="IPR042097">
    <property type="entry name" value="Aminopeptidase_N-like_N_sf"/>
</dbReference>
<evidence type="ECO:0000313" key="25">
    <source>
        <dbReference type="EMBL" id="CAD7256998.1"/>
    </source>
</evidence>
<dbReference type="GO" id="GO:0070006">
    <property type="term" value="F:metalloaminopeptidase activity"/>
    <property type="evidence" value="ECO:0007669"/>
    <property type="project" value="TreeGrafter"/>
</dbReference>
<comment type="subcellular location">
    <subcellularLocation>
        <location evidence="2">Cell membrane</location>
        <topology evidence="2">Lipid-anchor</topology>
        <topology evidence="2">GPI-anchor</topology>
    </subcellularLocation>
    <subcellularLocation>
        <location evidence="1">Membrane</location>
        <topology evidence="1">Single-pass type II membrane protein</topology>
    </subcellularLocation>
</comment>
<feature type="binding site" evidence="20">
    <location>
        <position position="337"/>
    </location>
    <ligand>
        <name>Zn(2+)</name>
        <dbReference type="ChEBI" id="CHEBI:29105"/>
        <note>catalytic</note>
    </ligand>
</feature>
<keyword evidence="11" id="KW-0378">Hydrolase</keyword>
<evidence type="ECO:0000256" key="18">
    <source>
        <dbReference type="ARBA" id="ARBA00023288"/>
    </source>
</evidence>
<keyword evidence="6" id="KW-0336">GPI-anchor</keyword>
<dbReference type="Gene3D" id="1.10.390.10">
    <property type="entry name" value="Neutral Protease Domain 2"/>
    <property type="match status" value="3"/>
</dbReference>
<dbReference type="Pfam" id="PF01433">
    <property type="entry name" value="Peptidase_M1"/>
    <property type="match status" value="2"/>
</dbReference>
<dbReference type="InterPro" id="IPR001930">
    <property type="entry name" value="Peptidase_M1"/>
</dbReference>
<keyword evidence="5" id="KW-1003">Cell membrane</keyword>
<feature type="domain" description="Peptidase M1 membrane alanine aminopeptidase" evidence="22">
    <location>
        <begin position="1102"/>
        <end position="1260"/>
    </location>
</feature>
<keyword evidence="17" id="KW-0325">Glycoprotein</keyword>
<evidence type="ECO:0000259" key="23">
    <source>
        <dbReference type="Pfam" id="PF11838"/>
    </source>
</evidence>
<dbReference type="InterPro" id="IPR027268">
    <property type="entry name" value="Peptidase_M4/M1_CTD_sf"/>
</dbReference>
<evidence type="ECO:0000256" key="13">
    <source>
        <dbReference type="ARBA" id="ARBA00022968"/>
    </source>
</evidence>
<feature type="signal peptide" evidence="21">
    <location>
        <begin position="1"/>
        <end position="17"/>
    </location>
</feature>
<feature type="active site" description="Proton acceptor" evidence="19">
    <location>
        <position position="338"/>
    </location>
</feature>
<evidence type="ECO:0008006" key="26">
    <source>
        <dbReference type="Google" id="ProtNLM"/>
    </source>
</evidence>
<gene>
    <name evidence="25" type="ORF">TSIB3V08_LOCUS1273</name>
</gene>
<dbReference type="GO" id="GO:0043171">
    <property type="term" value="P:peptide catabolic process"/>
    <property type="evidence" value="ECO:0007669"/>
    <property type="project" value="TreeGrafter"/>
</dbReference>
<comment type="cofactor">
    <cofactor evidence="20">
        <name>Zn(2+)</name>
        <dbReference type="ChEBI" id="CHEBI:29105"/>
    </cofactor>
    <text evidence="20">Binds 1 zinc ion per subunit.</text>
</comment>
<evidence type="ECO:0000256" key="6">
    <source>
        <dbReference type="ARBA" id="ARBA00022622"/>
    </source>
</evidence>
<dbReference type="InterPro" id="IPR014782">
    <property type="entry name" value="Peptidase_M1_dom"/>
</dbReference>
<dbReference type="FunFam" id="2.60.40.1730:FF:000013">
    <property type="entry name" value="Aminopeptidase"/>
    <property type="match status" value="1"/>
</dbReference>